<keyword evidence="1 2" id="KW-0732">Signal</keyword>
<accession>A0AAW5KN31</accession>
<dbReference type="EMBL" id="JANGCN010000035">
    <property type="protein sequence ID" value="MCQ5154073.1"/>
    <property type="molecule type" value="Genomic_DNA"/>
</dbReference>
<protein>
    <recommendedName>
        <fullName evidence="5">DUF4352 domain-containing protein</fullName>
    </recommendedName>
</protein>
<feature type="signal peptide" evidence="2">
    <location>
        <begin position="1"/>
        <end position="20"/>
    </location>
</feature>
<organism evidence="3 4">
    <name type="scientific">Ruminococcus bicirculans</name>
    <name type="common">ex Wegman et al. 2014</name>
    <dbReference type="NCBI Taxonomy" id="1160721"/>
    <lineage>
        <taxon>Bacteria</taxon>
        <taxon>Bacillati</taxon>
        <taxon>Bacillota</taxon>
        <taxon>Clostridia</taxon>
        <taxon>Eubacteriales</taxon>
        <taxon>Oscillospiraceae</taxon>
        <taxon>Ruminococcus</taxon>
    </lineage>
</organism>
<evidence type="ECO:0000313" key="3">
    <source>
        <dbReference type="EMBL" id="MCQ5154073.1"/>
    </source>
</evidence>
<name>A0AAW5KN31_9FIRM</name>
<dbReference type="AlphaFoldDB" id="A0AAW5KN31"/>
<gene>
    <name evidence="3" type="ORF">NE632_12255</name>
</gene>
<dbReference type="PROSITE" id="PS51257">
    <property type="entry name" value="PROKAR_LIPOPROTEIN"/>
    <property type="match status" value="1"/>
</dbReference>
<evidence type="ECO:0000256" key="1">
    <source>
        <dbReference type="ARBA" id="ARBA00022729"/>
    </source>
</evidence>
<comment type="caution">
    <text evidence="3">The sequence shown here is derived from an EMBL/GenBank/DDBJ whole genome shotgun (WGS) entry which is preliminary data.</text>
</comment>
<evidence type="ECO:0000313" key="4">
    <source>
        <dbReference type="Proteomes" id="UP001206236"/>
    </source>
</evidence>
<proteinExistence type="predicted"/>
<dbReference type="InterPro" id="IPR029050">
    <property type="entry name" value="Immunoprotect_excell_Ig-like"/>
</dbReference>
<feature type="chain" id="PRO_5043330465" description="DUF4352 domain-containing protein" evidence="2">
    <location>
        <begin position="21"/>
        <end position="198"/>
    </location>
</feature>
<reference evidence="3" key="1">
    <citation type="submission" date="2022-06" db="EMBL/GenBank/DDBJ databases">
        <title>Isolation of gut microbiota from human fecal samples.</title>
        <authorList>
            <person name="Pamer E.G."/>
            <person name="Barat B."/>
            <person name="Waligurski E."/>
            <person name="Medina S."/>
            <person name="Paddock L."/>
            <person name="Mostad J."/>
        </authorList>
    </citation>
    <scope>NUCLEOTIDE SEQUENCE</scope>
    <source>
        <strain evidence="3">DFI.5.57</strain>
    </source>
</reference>
<dbReference type="RefSeq" id="WP_117924587.1">
    <property type="nucleotide sequence ID" value="NZ_CAKVXH010000020.1"/>
</dbReference>
<evidence type="ECO:0000256" key="2">
    <source>
        <dbReference type="SAM" id="SignalP"/>
    </source>
</evidence>
<evidence type="ECO:0008006" key="5">
    <source>
        <dbReference type="Google" id="ProtNLM"/>
    </source>
</evidence>
<dbReference type="Gene3D" id="2.60.40.1240">
    <property type="match status" value="1"/>
</dbReference>
<sequence>MKKCVSVFLAALMLSLVSCSENPNTEGGTDVGTDTAYIQGKSGNKYTVDDEYTLSVPTYKYVFFTNDDKEETGKSYLIVDLEYKNLETKSIILKDRISSKAIYQDKYEYDLDIYDNGGYDSGIAFVLENDNIVNCYHEIREGYDLEPLESTEFSYVYRLPEDYDGSDITVHMDVANDKYDFTFEKNENHTALAQEYLR</sequence>
<dbReference type="Proteomes" id="UP001206236">
    <property type="component" value="Unassembled WGS sequence"/>
</dbReference>